<evidence type="ECO:0000313" key="2">
    <source>
        <dbReference type="Proteomes" id="UP000094444"/>
    </source>
</evidence>
<evidence type="ECO:0000313" key="1">
    <source>
        <dbReference type="EMBL" id="POS78294.1"/>
    </source>
</evidence>
<gene>
    <name evidence="1" type="ORF">DHEL01_v203302</name>
</gene>
<dbReference type="Proteomes" id="UP000094444">
    <property type="component" value="Unassembled WGS sequence"/>
</dbReference>
<protein>
    <submittedName>
        <fullName evidence="1">Uncharacterized protein</fullName>
    </submittedName>
</protein>
<dbReference type="EMBL" id="MAVT02000197">
    <property type="protein sequence ID" value="POS78294.1"/>
    <property type="molecule type" value="Genomic_DNA"/>
</dbReference>
<comment type="caution">
    <text evidence="1">The sequence shown here is derived from an EMBL/GenBank/DDBJ whole genome shotgun (WGS) entry which is preliminary data.</text>
</comment>
<keyword evidence="2" id="KW-1185">Reference proteome</keyword>
<sequence length="171" mass="18835">MAASGHLLRLQIRNACSYSSGKAFPSAWLVHLMCRSGVTQKAYRLEPEKDLSGLQAGAAQGLLGLRLLQRTIDVRAWHLGRQYNLGGEKLGTQDRQLPLINWSEARYCGLQEGSATRPVGRVINAELQRANHMLVSPSPGQKRHAGCHFSQATFALLQGEIPGQKKHTEKL</sequence>
<proteinExistence type="predicted"/>
<dbReference type="AlphaFoldDB" id="A0A2P5I735"/>
<organism evidence="1 2">
    <name type="scientific">Diaporthe helianthi</name>
    <dbReference type="NCBI Taxonomy" id="158607"/>
    <lineage>
        <taxon>Eukaryota</taxon>
        <taxon>Fungi</taxon>
        <taxon>Dikarya</taxon>
        <taxon>Ascomycota</taxon>
        <taxon>Pezizomycotina</taxon>
        <taxon>Sordariomycetes</taxon>
        <taxon>Sordariomycetidae</taxon>
        <taxon>Diaporthales</taxon>
        <taxon>Diaporthaceae</taxon>
        <taxon>Diaporthe</taxon>
    </lineage>
</organism>
<name>A0A2P5I735_DIAHE</name>
<accession>A0A2P5I735</accession>
<dbReference type="InParanoid" id="A0A2P5I735"/>
<reference evidence="1" key="1">
    <citation type="submission" date="2017-09" db="EMBL/GenBank/DDBJ databases">
        <title>Polyketide synthases of a Diaporthe helianthi virulent isolate.</title>
        <authorList>
            <person name="Baroncelli R."/>
        </authorList>
    </citation>
    <scope>NUCLEOTIDE SEQUENCE [LARGE SCALE GENOMIC DNA]</scope>
    <source>
        <strain evidence="1">7/96</strain>
    </source>
</reference>